<evidence type="ECO:0000256" key="9">
    <source>
        <dbReference type="ARBA" id="ARBA00022792"/>
    </source>
</evidence>
<keyword evidence="13 16" id="KW-0472">Membrane</keyword>
<reference evidence="17" key="1">
    <citation type="submission" date="2025-08" db="UniProtKB">
        <authorList>
            <consortium name="Ensembl"/>
        </authorList>
    </citation>
    <scope>IDENTIFICATION</scope>
</reference>
<dbReference type="Pfam" id="PF07225">
    <property type="entry name" value="NDUF_B4"/>
    <property type="match status" value="1"/>
</dbReference>
<evidence type="ECO:0000256" key="7">
    <source>
        <dbReference type="ARBA" id="ARBA00022660"/>
    </source>
</evidence>
<dbReference type="AlphaFoldDB" id="A0A8C8S4F2"/>
<keyword evidence="9" id="KW-0999">Mitochondrion inner membrane</keyword>
<evidence type="ECO:0000256" key="13">
    <source>
        <dbReference type="ARBA" id="ARBA00023136"/>
    </source>
</evidence>
<evidence type="ECO:0000313" key="17">
    <source>
        <dbReference type="Ensembl" id="ENSPCEP00000015138.1"/>
    </source>
</evidence>
<keyword evidence="8 16" id="KW-0812">Transmembrane</keyword>
<evidence type="ECO:0000256" key="10">
    <source>
        <dbReference type="ARBA" id="ARBA00022982"/>
    </source>
</evidence>
<proteinExistence type="inferred from homology"/>
<comment type="similarity">
    <text evidence="3">Belongs to the complex I NDUFB4 subunit family.</text>
</comment>
<dbReference type="Proteomes" id="UP000694393">
    <property type="component" value="Unplaced"/>
</dbReference>
<evidence type="ECO:0000256" key="15">
    <source>
        <dbReference type="ARBA" id="ARBA00030987"/>
    </source>
</evidence>
<organism evidence="17 18">
    <name type="scientific">Pelusios castaneus</name>
    <name type="common">West African mud turtle</name>
    <dbReference type="NCBI Taxonomy" id="367368"/>
    <lineage>
        <taxon>Eukaryota</taxon>
        <taxon>Metazoa</taxon>
        <taxon>Chordata</taxon>
        <taxon>Craniata</taxon>
        <taxon>Vertebrata</taxon>
        <taxon>Euteleostomi</taxon>
        <taxon>Archelosauria</taxon>
        <taxon>Testudinata</taxon>
        <taxon>Testudines</taxon>
        <taxon>Pleurodira</taxon>
        <taxon>Pelomedusidae</taxon>
        <taxon>Pelusios</taxon>
    </lineage>
</organism>
<comment type="subunit">
    <text evidence="4">Complex I is composed of 45 different subunits.</text>
</comment>
<comment type="subcellular location">
    <subcellularLocation>
        <location evidence="2">Mitochondrion inner membrane</location>
        <topology evidence="2">Single-pass membrane protein</topology>
        <orientation evidence="2">Matrix side</orientation>
    </subcellularLocation>
</comment>
<evidence type="ECO:0000313" key="18">
    <source>
        <dbReference type="Proteomes" id="UP000694393"/>
    </source>
</evidence>
<evidence type="ECO:0000256" key="8">
    <source>
        <dbReference type="ARBA" id="ARBA00022692"/>
    </source>
</evidence>
<feature type="transmembrane region" description="Helical" evidence="16">
    <location>
        <begin position="96"/>
        <end position="114"/>
    </location>
</feature>
<protein>
    <recommendedName>
        <fullName evidence="5">NADH dehydrogenase [ubiquinone] 1 beta subcomplex subunit 4</fullName>
    </recommendedName>
    <alternativeName>
        <fullName evidence="14">Complex I-B15</fullName>
    </alternativeName>
    <alternativeName>
        <fullName evidence="15">NADH-ubiquinone oxidoreductase B15 subunit</fullName>
    </alternativeName>
</protein>
<keyword evidence="6" id="KW-0813">Transport</keyword>
<evidence type="ECO:0000256" key="16">
    <source>
        <dbReference type="SAM" id="Phobius"/>
    </source>
</evidence>
<reference evidence="17" key="2">
    <citation type="submission" date="2025-09" db="UniProtKB">
        <authorList>
            <consortium name="Ensembl"/>
        </authorList>
    </citation>
    <scope>IDENTIFICATION</scope>
</reference>
<evidence type="ECO:0000256" key="14">
    <source>
        <dbReference type="ARBA" id="ARBA00030212"/>
    </source>
</evidence>
<sequence>MAGSESASSGPPLHYRAAPLVPLPRELDPAEYDQTPAKRLAEAERLANRARLKRQFQLQLNNPHRADLIEDPAMLRWTYARIHNIYPTTRTTPKTSLLGLLAGVLPIAVLWYALKTERDYKEKLTQEGKYERNFRLYY</sequence>
<evidence type="ECO:0000256" key="5">
    <source>
        <dbReference type="ARBA" id="ARBA00018681"/>
    </source>
</evidence>
<dbReference type="InterPro" id="IPR009866">
    <property type="entry name" value="NADH_UbQ_OxRdtase_NDUFB4_su"/>
</dbReference>
<keyword evidence="11 16" id="KW-1133">Transmembrane helix</keyword>
<evidence type="ECO:0000256" key="4">
    <source>
        <dbReference type="ARBA" id="ARBA00011533"/>
    </source>
</evidence>
<keyword evidence="12" id="KW-0496">Mitochondrion</keyword>
<evidence type="ECO:0000256" key="3">
    <source>
        <dbReference type="ARBA" id="ARBA00007260"/>
    </source>
</evidence>
<evidence type="ECO:0000256" key="2">
    <source>
        <dbReference type="ARBA" id="ARBA00004298"/>
    </source>
</evidence>
<name>A0A8C8S4F2_9SAUR</name>
<evidence type="ECO:0000256" key="1">
    <source>
        <dbReference type="ARBA" id="ARBA00003195"/>
    </source>
</evidence>
<keyword evidence="10" id="KW-0249">Electron transport</keyword>
<evidence type="ECO:0000256" key="12">
    <source>
        <dbReference type="ARBA" id="ARBA00023128"/>
    </source>
</evidence>
<dbReference type="PANTHER" id="PTHR15469:SF0">
    <property type="entry name" value="NADH DEHYDROGENASE [UBIQUINONE] 1 BETA SUBCOMPLEX SUBUNIT 4"/>
    <property type="match status" value="1"/>
</dbReference>
<dbReference type="PANTHER" id="PTHR15469">
    <property type="entry name" value="NADH-UBIQUINONE OXIDOREDUCTASE B15 SUBUNIT"/>
    <property type="match status" value="1"/>
</dbReference>
<dbReference type="Ensembl" id="ENSPCET00000015677.1">
    <property type="protein sequence ID" value="ENSPCEP00000015138.1"/>
    <property type="gene ID" value="ENSPCEG00000011980.1"/>
</dbReference>
<accession>A0A8C8S4F2</accession>
<comment type="function">
    <text evidence="1">Accessory subunit of the mitochondrial membrane respiratory chain NADH dehydrogenase (Complex I), that is believed not to be involved in catalysis. Complex I functions in the transfer of electrons from NADH to the respiratory chain. The immediate electron acceptor for the enzyme is believed to be ubiquinone.</text>
</comment>
<keyword evidence="7" id="KW-0679">Respiratory chain</keyword>
<keyword evidence="18" id="KW-1185">Reference proteome</keyword>
<evidence type="ECO:0000256" key="6">
    <source>
        <dbReference type="ARBA" id="ARBA00022448"/>
    </source>
</evidence>
<dbReference type="GO" id="GO:0005743">
    <property type="term" value="C:mitochondrial inner membrane"/>
    <property type="evidence" value="ECO:0007669"/>
    <property type="project" value="UniProtKB-SubCell"/>
</dbReference>
<evidence type="ECO:0000256" key="11">
    <source>
        <dbReference type="ARBA" id="ARBA00022989"/>
    </source>
</evidence>